<accession>A0A5R8KD15</accession>
<dbReference type="Proteomes" id="UP000306196">
    <property type="component" value="Unassembled WGS sequence"/>
</dbReference>
<dbReference type="EMBL" id="VAUV01000009">
    <property type="protein sequence ID" value="TLD70204.1"/>
    <property type="molecule type" value="Genomic_DNA"/>
</dbReference>
<evidence type="ECO:0000313" key="1">
    <source>
        <dbReference type="EMBL" id="TLD70204.1"/>
    </source>
</evidence>
<gene>
    <name evidence="1" type="ORF">FEM03_13520</name>
</gene>
<dbReference type="RefSeq" id="WP_138086803.1">
    <property type="nucleotide sequence ID" value="NZ_VAUV01000009.1"/>
</dbReference>
<evidence type="ECO:0000313" key="2">
    <source>
        <dbReference type="Proteomes" id="UP000306196"/>
    </source>
</evidence>
<reference evidence="1 2" key="1">
    <citation type="submission" date="2019-05" db="EMBL/GenBank/DDBJ databases">
        <title>Verrucobacter flavum gen. nov., sp. nov. a new member of the family Verrucomicrobiaceae.</title>
        <authorList>
            <person name="Szuroczki S."/>
            <person name="Abbaszade G."/>
            <person name="Szabo A."/>
            <person name="Felfoldi T."/>
            <person name="Schumann P."/>
            <person name="Boka K."/>
            <person name="Keki Z."/>
            <person name="Toumi M."/>
            <person name="Toth E."/>
        </authorList>
    </citation>
    <scope>NUCLEOTIDE SEQUENCE [LARGE SCALE GENOMIC DNA]</scope>
    <source>
        <strain evidence="1 2">MG-N-17</strain>
    </source>
</reference>
<proteinExistence type="predicted"/>
<dbReference type="AlphaFoldDB" id="A0A5R8KD15"/>
<sequence length="133" mass="14837">MKQIWRVLAAPSTLFLLGLCAWIGCEVPHARSSSADGIAFYGQYRASMPEPQAMQKITKNGEDFYVCFGPVRMPLILRSGPPAYVFDAHGNLVDWTLDTGDDSRFSSAWGIEQGTDFEIEDYEKLLAQNRKGV</sequence>
<protein>
    <submittedName>
        <fullName evidence="1">Uncharacterized protein</fullName>
    </submittedName>
</protein>
<keyword evidence="2" id="KW-1185">Reference proteome</keyword>
<name>A0A5R8KD15_9BACT</name>
<dbReference type="OrthoDB" id="10012278at2"/>
<comment type="caution">
    <text evidence="1">The sequence shown here is derived from an EMBL/GenBank/DDBJ whole genome shotgun (WGS) entry which is preliminary data.</text>
</comment>
<organism evidence="1 2">
    <name type="scientific">Phragmitibacter flavus</name>
    <dbReference type="NCBI Taxonomy" id="2576071"/>
    <lineage>
        <taxon>Bacteria</taxon>
        <taxon>Pseudomonadati</taxon>
        <taxon>Verrucomicrobiota</taxon>
        <taxon>Verrucomicrobiia</taxon>
        <taxon>Verrucomicrobiales</taxon>
        <taxon>Verrucomicrobiaceae</taxon>
        <taxon>Phragmitibacter</taxon>
    </lineage>
</organism>
<dbReference type="PROSITE" id="PS51257">
    <property type="entry name" value="PROKAR_LIPOPROTEIN"/>
    <property type="match status" value="1"/>
</dbReference>